<evidence type="ECO:0000313" key="2">
    <source>
        <dbReference type="EMBL" id="MVN75175.1"/>
    </source>
</evidence>
<feature type="signal peptide" evidence="1">
    <location>
        <begin position="1"/>
        <end position="19"/>
    </location>
</feature>
<dbReference type="RefSeq" id="WP_157561937.1">
    <property type="nucleotide sequence ID" value="NZ_WQKZ01000001.1"/>
</dbReference>
<gene>
    <name evidence="2" type="ORF">GO988_02440</name>
</gene>
<keyword evidence="3" id="KW-1185">Reference proteome</keyword>
<evidence type="ECO:0000313" key="3">
    <source>
        <dbReference type="Proteomes" id="UP000441336"/>
    </source>
</evidence>
<reference evidence="2 3" key="1">
    <citation type="submission" date="2019-12" db="EMBL/GenBank/DDBJ databases">
        <title>Hymenobacter sp. HMF4947 Genome sequencing and assembly.</title>
        <authorList>
            <person name="Kang H."/>
            <person name="Cha I."/>
            <person name="Kim H."/>
            <person name="Joh K."/>
        </authorList>
    </citation>
    <scope>NUCLEOTIDE SEQUENCE [LARGE SCALE GENOMIC DNA]</scope>
    <source>
        <strain evidence="2 3">HMF4947</strain>
    </source>
</reference>
<dbReference type="Proteomes" id="UP000441336">
    <property type="component" value="Unassembled WGS sequence"/>
</dbReference>
<comment type="caution">
    <text evidence="2">The sequence shown here is derived from an EMBL/GenBank/DDBJ whole genome shotgun (WGS) entry which is preliminary data.</text>
</comment>
<keyword evidence="1" id="KW-0732">Signal</keyword>
<dbReference type="AlphaFoldDB" id="A0A7K1T9V3"/>
<evidence type="ECO:0000256" key="1">
    <source>
        <dbReference type="SAM" id="SignalP"/>
    </source>
</evidence>
<feature type="chain" id="PRO_5029561440" description="DUF1795 domain-containing protein" evidence="1">
    <location>
        <begin position="20"/>
        <end position="191"/>
    </location>
</feature>
<organism evidence="2 3">
    <name type="scientific">Hymenobacter ginkgonis</name>
    <dbReference type="NCBI Taxonomy" id="2682976"/>
    <lineage>
        <taxon>Bacteria</taxon>
        <taxon>Pseudomonadati</taxon>
        <taxon>Bacteroidota</taxon>
        <taxon>Cytophagia</taxon>
        <taxon>Cytophagales</taxon>
        <taxon>Hymenobacteraceae</taxon>
        <taxon>Hymenobacter</taxon>
    </lineage>
</organism>
<name>A0A7K1T9V3_9BACT</name>
<protein>
    <recommendedName>
        <fullName evidence="4">DUF1795 domain-containing protein</fullName>
    </recommendedName>
</protein>
<dbReference type="EMBL" id="WQKZ01000001">
    <property type="protein sequence ID" value="MVN75175.1"/>
    <property type="molecule type" value="Genomic_DNA"/>
</dbReference>
<accession>A0A7K1T9V3</accession>
<proteinExistence type="predicted"/>
<evidence type="ECO:0008006" key="4">
    <source>
        <dbReference type="Google" id="ProtNLM"/>
    </source>
</evidence>
<sequence length="191" mass="21416">MNYCYALLCCLLLHWPATAQQRVWQAYPIDQQLTVRFPAPPQQLDVSATMAANNSPSRDSLRVQTSQAFRVEDATANYILVSIPLLTAQPHIGTTSEREAYYKSRGIPLMVAQLHGELLEQTVSTTPELDSFTVKLRTLTVDGSSGVKYVRVLTTNTRIYQLYFIPKDKTGEIGTAQRTQFFDASILVRGK</sequence>